<reference evidence="3" key="2">
    <citation type="submission" date="2020-12" db="EMBL/GenBank/DDBJ databases">
        <title>New Spironucleus salmonicida genome in near-complete chromosomes.</title>
        <authorList>
            <person name="Xu F."/>
            <person name="Kurt Z."/>
            <person name="Jimenez-Gonzalez A."/>
            <person name="Astvaldsson A."/>
            <person name="Andersson J.O."/>
            <person name="Svard S.G."/>
        </authorList>
    </citation>
    <scope>NUCLEOTIDE SEQUENCE</scope>
    <source>
        <strain evidence="3">ATCC 50377</strain>
    </source>
</reference>
<dbReference type="AlphaFoldDB" id="V6LJC5"/>
<gene>
    <name evidence="2" type="ORF">SS50377_15467</name>
    <name evidence="3" type="ORF">SS50377_24662</name>
</gene>
<protein>
    <recommendedName>
        <fullName evidence="1">Myb-like domain-containing protein</fullName>
    </recommendedName>
</protein>
<dbReference type="SMART" id="SM00717">
    <property type="entry name" value="SANT"/>
    <property type="match status" value="1"/>
</dbReference>
<dbReference type="Proteomes" id="UP000018208">
    <property type="component" value="Unassembled WGS sequence"/>
</dbReference>
<keyword evidence="4" id="KW-1185">Reference proteome</keyword>
<evidence type="ECO:0000313" key="3">
    <source>
        <dbReference type="EMBL" id="KAH0572551.1"/>
    </source>
</evidence>
<evidence type="ECO:0000313" key="2">
    <source>
        <dbReference type="EMBL" id="EST44473.1"/>
    </source>
</evidence>
<sequence>MPIQSSWTRKEEKMLCKFIADNNITTSPVDWTGVQRYLPNRSTKQITAKFFRMKNDISQRWDFDAKNLKFCRSEPQSDDSDNVDKMIIDLCSLINNMQIE</sequence>
<organism evidence="2">
    <name type="scientific">Spironucleus salmonicida</name>
    <dbReference type="NCBI Taxonomy" id="348837"/>
    <lineage>
        <taxon>Eukaryota</taxon>
        <taxon>Metamonada</taxon>
        <taxon>Diplomonadida</taxon>
        <taxon>Hexamitidae</taxon>
        <taxon>Hexamitinae</taxon>
        <taxon>Spironucleus</taxon>
    </lineage>
</organism>
<reference evidence="2 3" key="1">
    <citation type="journal article" date="2014" name="PLoS Genet.">
        <title>The Genome of Spironucleus salmonicida Highlights a Fish Pathogen Adapted to Fluctuating Environments.</title>
        <authorList>
            <person name="Xu F."/>
            <person name="Jerlstrom-Hultqvist J."/>
            <person name="Einarsson E."/>
            <person name="Astvaldsson A."/>
            <person name="Svard S.G."/>
            <person name="Andersson J.O."/>
        </authorList>
    </citation>
    <scope>NUCLEOTIDE SEQUENCE</scope>
    <source>
        <strain evidence="3">ATCC 50377</strain>
    </source>
</reference>
<dbReference type="InterPro" id="IPR001005">
    <property type="entry name" value="SANT/Myb"/>
</dbReference>
<feature type="domain" description="Myb-like" evidence="1">
    <location>
        <begin position="4"/>
        <end position="54"/>
    </location>
</feature>
<dbReference type="Gene3D" id="1.10.10.60">
    <property type="entry name" value="Homeodomain-like"/>
    <property type="match status" value="1"/>
</dbReference>
<accession>V6LJC5</accession>
<dbReference type="CDD" id="cd00167">
    <property type="entry name" value="SANT"/>
    <property type="match status" value="1"/>
</dbReference>
<dbReference type="SUPFAM" id="SSF46689">
    <property type="entry name" value="Homeodomain-like"/>
    <property type="match status" value="1"/>
</dbReference>
<proteinExistence type="predicted"/>
<dbReference type="PROSITE" id="PS50090">
    <property type="entry name" value="MYB_LIKE"/>
    <property type="match status" value="1"/>
</dbReference>
<evidence type="ECO:0000313" key="4">
    <source>
        <dbReference type="Proteomes" id="UP000018208"/>
    </source>
</evidence>
<name>V6LJC5_9EUKA</name>
<dbReference type="VEuPathDB" id="GiardiaDB:SS50377_24662"/>
<dbReference type="InterPro" id="IPR009057">
    <property type="entry name" value="Homeodomain-like_sf"/>
</dbReference>
<dbReference type="EMBL" id="AUWU02000005">
    <property type="protein sequence ID" value="KAH0572551.1"/>
    <property type="molecule type" value="Genomic_DNA"/>
</dbReference>
<evidence type="ECO:0000259" key="1">
    <source>
        <dbReference type="PROSITE" id="PS50090"/>
    </source>
</evidence>
<dbReference type="EMBL" id="KI546115">
    <property type="protein sequence ID" value="EST44473.1"/>
    <property type="molecule type" value="Genomic_DNA"/>
</dbReference>